<dbReference type="OrthoDB" id="6783761at2759"/>
<evidence type="ECO:0000256" key="2">
    <source>
        <dbReference type="ARBA" id="ARBA00022771"/>
    </source>
</evidence>
<comment type="caution">
    <text evidence="5">The sequence shown here is derived from an EMBL/GenBank/DDBJ whole genome shotgun (WGS) entry which is preliminary data.</text>
</comment>
<name>A0A482W414_ASBVE</name>
<organism evidence="5 6">
    <name type="scientific">Asbolus verrucosus</name>
    <name type="common">Desert ironclad beetle</name>
    <dbReference type="NCBI Taxonomy" id="1661398"/>
    <lineage>
        <taxon>Eukaryota</taxon>
        <taxon>Metazoa</taxon>
        <taxon>Ecdysozoa</taxon>
        <taxon>Arthropoda</taxon>
        <taxon>Hexapoda</taxon>
        <taxon>Insecta</taxon>
        <taxon>Pterygota</taxon>
        <taxon>Neoptera</taxon>
        <taxon>Endopterygota</taxon>
        <taxon>Coleoptera</taxon>
        <taxon>Polyphaga</taxon>
        <taxon>Cucujiformia</taxon>
        <taxon>Tenebrionidae</taxon>
        <taxon>Pimeliinae</taxon>
        <taxon>Asbolus</taxon>
    </lineage>
</organism>
<sequence>VIHFIRGHKYPKLILHNNEFIVHQKGSSRTRWRCAQCNKTKCKAALFTTGKVVHSYYEHNHAPTMENRSFESLFCQNMIKKVFFQMLFTSLKVSNIIHFIKGCKYPYMIIDDNKYIVHHRLKQSTRWRCVMFKKTGCGSVLSSFQRKVYVYSEHNHEPTMKNQSLKDACKQWRCSFCTKYKCKSRLYSYGRVIQSISNHNHGPVLKTQDLSKFSGQLVTIIRK</sequence>
<dbReference type="Gene3D" id="2.20.25.240">
    <property type="match status" value="3"/>
</dbReference>
<dbReference type="Pfam" id="PF04500">
    <property type="entry name" value="FLYWCH"/>
    <property type="match status" value="1"/>
</dbReference>
<evidence type="ECO:0000313" key="5">
    <source>
        <dbReference type="EMBL" id="RZC39655.1"/>
    </source>
</evidence>
<proteinExistence type="predicted"/>
<keyword evidence="2" id="KW-0863">Zinc-finger</keyword>
<dbReference type="GO" id="GO:0008270">
    <property type="term" value="F:zinc ion binding"/>
    <property type="evidence" value="ECO:0007669"/>
    <property type="project" value="UniProtKB-KW"/>
</dbReference>
<evidence type="ECO:0000256" key="3">
    <source>
        <dbReference type="ARBA" id="ARBA00022833"/>
    </source>
</evidence>
<evidence type="ECO:0000313" key="6">
    <source>
        <dbReference type="Proteomes" id="UP000292052"/>
    </source>
</evidence>
<gene>
    <name evidence="5" type="ORF">BDFB_004862</name>
</gene>
<dbReference type="AlphaFoldDB" id="A0A482W414"/>
<feature type="non-terminal residue" evidence="5">
    <location>
        <position position="1"/>
    </location>
</feature>
<dbReference type="Proteomes" id="UP000292052">
    <property type="component" value="Unassembled WGS sequence"/>
</dbReference>
<reference evidence="5 6" key="1">
    <citation type="submission" date="2017-03" db="EMBL/GenBank/DDBJ databases">
        <title>Genome of the blue death feigning beetle - Asbolus verrucosus.</title>
        <authorList>
            <person name="Rider S.D."/>
        </authorList>
    </citation>
    <scope>NUCLEOTIDE SEQUENCE [LARGE SCALE GENOMIC DNA]</scope>
    <source>
        <strain evidence="5">Butters</strain>
        <tissue evidence="5">Head and leg muscle</tissue>
    </source>
</reference>
<dbReference type="InterPro" id="IPR007588">
    <property type="entry name" value="Znf_FLYWCH"/>
</dbReference>
<accession>A0A482W414</accession>
<dbReference type="EMBL" id="QDEB01032317">
    <property type="protein sequence ID" value="RZC39655.1"/>
    <property type="molecule type" value="Genomic_DNA"/>
</dbReference>
<feature type="domain" description="FLYWCH-type" evidence="4">
    <location>
        <begin position="9"/>
        <end position="61"/>
    </location>
</feature>
<feature type="non-terminal residue" evidence="5">
    <location>
        <position position="223"/>
    </location>
</feature>
<keyword evidence="6" id="KW-1185">Reference proteome</keyword>
<keyword evidence="1" id="KW-0479">Metal-binding</keyword>
<keyword evidence="3" id="KW-0862">Zinc</keyword>
<evidence type="ECO:0000256" key="1">
    <source>
        <dbReference type="ARBA" id="ARBA00022723"/>
    </source>
</evidence>
<protein>
    <submittedName>
        <fullName evidence="5">FLYWCH domain containing protein</fullName>
    </submittedName>
</protein>
<evidence type="ECO:0000259" key="4">
    <source>
        <dbReference type="Pfam" id="PF04500"/>
    </source>
</evidence>